<evidence type="ECO:0000256" key="8">
    <source>
        <dbReference type="ARBA" id="ARBA00022737"/>
    </source>
</evidence>
<dbReference type="GO" id="GO:0042981">
    <property type="term" value="P:regulation of apoptotic process"/>
    <property type="evidence" value="ECO:0007669"/>
    <property type="project" value="InterPro"/>
</dbReference>
<dbReference type="SUPFAM" id="SSF49899">
    <property type="entry name" value="Concanavalin A-like lectins/glucanases"/>
    <property type="match status" value="1"/>
</dbReference>
<protein>
    <recommendedName>
        <fullName evidence="22">Protein NLRC3-like</fullName>
    </recommendedName>
</protein>
<name>A0A8C9QZD3_SCLFO</name>
<evidence type="ECO:0000256" key="10">
    <source>
        <dbReference type="ARBA" id="ARBA00022840"/>
    </source>
</evidence>
<dbReference type="OrthoDB" id="120976at2759"/>
<comment type="subcellular location">
    <subcellularLocation>
        <location evidence="1">Basolateral cell membrane</location>
    </subcellularLocation>
    <subcellularLocation>
        <location evidence="2">Cell membrane</location>
        <topology evidence="2">Lipid-anchor</topology>
    </subcellularLocation>
    <subcellularLocation>
        <location evidence="3">Cytoplasm</location>
    </subcellularLocation>
</comment>
<dbReference type="InterPro" id="IPR001611">
    <property type="entry name" value="Leu-rich_rpt"/>
</dbReference>
<keyword evidence="10" id="KW-0067">ATP-binding</keyword>
<evidence type="ECO:0000256" key="2">
    <source>
        <dbReference type="ARBA" id="ARBA00004193"/>
    </source>
</evidence>
<keyword evidence="14" id="KW-0564">Palmitate</keyword>
<dbReference type="SUPFAM" id="SSF52047">
    <property type="entry name" value="RNI-like"/>
    <property type="match status" value="1"/>
</dbReference>
<evidence type="ECO:0000313" key="20">
    <source>
        <dbReference type="Ensembl" id="ENSSFOP00015006239.2"/>
    </source>
</evidence>
<keyword evidence="13" id="KW-0472">Membrane</keyword>
<evidence type="ECO:0000256" key="5">
    <source>
        <dbReference type="ARBA" id="ARBA00022490"/>
    </source>
</evidence>
<dbReference type="CDD" id="cd16040">
    <property type="entry name" value="SPRY_PRY_SNTX"/>
    <property type="match status" value="1"/>
</dbReference>
<evidence type="ECO:0000256" key="11">
    <source>
        <dbReference type="ARBA" id="ARBA00022843"/>
    </source>
</evidence>
<evidence type="ECO:0000256" key="3">
    <source>
        <dbReference type="ARBA" id="ARBA00004496"/>
    </source>
</evidence>
<dbReference type="GeneTree" id="ENSGT01150000286927"/>
<dbReference type="InterPro" id="IPR029495">
    <property type="entry name" value="NACHT-assoc"/>
</dbReference>
<keyword evidence="7" id="KW-0433">Leucine-rich repeat</keyword>
<evidence type="ECO:0000256" key="12">
    <source>
        <dbReference type="ARBA" id="ARBA00022859"/>
    </source>
</evidence>
<feature type="domain" description="CARD" evidence="18">
    <location>
        <begin position="1"/>
        <end position="68"/>
    </location>
</feature>
<dbReference type="Pfam" id="PF17779">
    <property type="entry name" value="WHD_NOD2"/>
    <property type="match status" value="1"/>
</dbReference>
<dbReference type="GO" id="GO:0045087">
    <property type="term" value="P:innate immune response"/>
    <property type="evidence" value="ECO:0007669"/>
    <property type="project" value="UniProtKB-KW"/>
</dbReference>
<evidence type="ECO:0000256" key="7">
    <source>
        <dbReference type="ARBA" id="ARBA00022614"/>
    </source>
</evidence>
<keyword evidence="11" id="KW-0832">Ubl conjugation</keyword>
<dbReference type="Pfam" id="PF05729">
    <property type="entry name" value="NACHT"/>
    <property type="match status" value="1"/>
</dbReference>
<evidence type="ECO:0000256" key="15">
    <source>
        <dbReference type="ARBA" id="ARBA00023288"/>
    </source>
</evidence>
<dbReference type="Pfam" id="PF17776">
    <property type="entry name" value="NLRC4_HD2"/>
    <property type="match status" value="1"/>
</dbReference>
<dbReference type="InterPro" id="IPR003879">
    <property type="entry name" value="Butyrophylin_SPRY"/>
</dbReference>
<evidence type="ECO:0000256" key="13">
    <source>
        <dbReference type="ARBA" id="ARBA00023136"/>
    </source>
</evidence>
<dbReference type="InterPro" id="IPR003877">
    <property type="entry name" value="SPRY_dom"/>
</dbReference>
<dbReference type="Ensembl" id="ENSSFOT00015006338.2">
    <property type="protein sequence ID" value="ENSSFOP00015006239.2"/>
    <property type="gene ID" value="ENSSFOG00015004043.2"/>
</dbReference>
<evidence type="ECO:0000256" key="16">
    <source>
        <dbReference type="ARBA" id="ARBA00038296"/>
    </source>
</evidence>
<dbReference type="Pfam" id="PF00619">
    <property type="entry name" value="CARD"/>
    <property type="match status" value="1"/>
</dbReference>
<dbReference type="Gene3D" id="1.10.533.10">
    <property type="entry name" value="Death Domain, Fas"/>
    <property type="match status" value="1"/>
</dbReference>
<dbReference type="InterPro" id="IPR043136">
    <property type="entry name" value="B30.2/SPRY_sf"/>
</dbReference>
<dbReference type="InterPro" id="IPR011029">
    <property type="entry name" value="DEATH-like_dom_sf"/>
</dbReference>
<accession>A0A8C9QZD3</accession>
<evidence type="ECO:0000256" key="4">
    <source>
        <dbReference type="ARBA" id="ARBA00022475"/>
    </source>
</evidence>
<dbReference type="SMART" id="SM01288">
    <property type="entry name" value="FISNA"/>
    <property type="match status" value="1"/>
</dbReference>
<keyword evidence="5" id="KW-0963">Cytoplasm</keyword>
<keyword evidence="9" id="KW-0547">Nucleotide-binding</keyword>
<dbReference type="InterPro" id="IPR027417">
    <property type="entry name" value="P-loop_NTPase"/>
</dbReference>
<dbReference type="InterPro" id="IPR007111">
    <property type="entry name" value="NACHT_NTPase"/>
</dbReference>
<keyword evidence="15" id="KW-0449">Lipoprotein</keyword>
<evidence type="ECO:0000259" key="18">
    <source>
        <dbReference type="PROSITE" id="PS50209"/>
    </source>
</evidence>
<dbReference type="SMART" id="SM00368">
    <property type="entry name" value="LRR_RI"/>
    <property type="match status" value="3"/>
</dbReference>
<evidence type="ECO:0008006" key="22">
    <source>
        <dbReference type="Google" id="ProtNLM"/>
    </source>
</evidence>
<evidence type="ECO:0000256" key="14">
    <source>
        <dbReference type="ARBA" id="ARBA00023139"/>
    </source>
</evidence>
<reference evidence="20 21" key="1">
    <citation type="submission" date="2019-04" db="EMBL/GenBank/DDBJ databases">
        <authorList>
            <consortium name="Wellcome Sanger Institute Data Sharing"/>
        </authorList>
    </citation>
    <scope>NUCLEOTIDE SEQUENCE [LARGE SCALE GENOMIC DNA]</scope>
</reference>
<dbReference type="Gene3D" id="3.80.10.10">
    <property type="entry name" value="Ribonuclease Inhibitor"/>
    <property type="match status" value="1"/>
</dbReference>
<dbReference type="PROSITE" id="PS50188">
    <property type="entry name" value="B302_SPRY"/>
    <property type="match status" value="1"/>
</dbReference>
<feature type="domain" description="NACHT" evidence="19">
    <location>
        <begin position="196"/>
        <end position="330"/>
    </location>
</feature>
<dbReference type="GO" id="GO:0016323">
    <property type="term" value="C:basolateral plasma membrane"/>
    <property type="evidence" value="ECO:0007669"/>
    <property type="project" value="UniProtKB-SubCell"/>
</dbReference>
<keyword evidence="8" id="KW-0677">Repeat</keyword>
<sequence>MPIADELLQSNMIHKETYSKLRSVGTSQDKMRELYIALDSGGDRVKSAFYTSLKKNCPHLIMDSASTGDIVLLCVNIKTFPPHSVLSVWDLWSVICLRLVFYSVAESQKTAQDDLKDSLRKKYECIFEGVALHGNKIYINNIYTELYITEWKNEGVNTEHEVRQIETKSRSQATEETIIFCNDIFRCLTGQNKSVRTVLTKGIAGIGKTVSVQKFVLDWAEGRANPDIQLMFVLPFRELNLIKDKQYSLLGLFHYFHPEIKDKLLSEKDIKQKTVIIFDGLDENQIPLNFDSMNSCDEAEPTSVDVLITNLIKGNLLPSALLWITSRPAAVGQIPGEYIDQMTEIRGFNDPQKEEYFRKRFSDQDLANRIISHTKTSRSLYIMCHIPIFCWISAIVLEQILGKDNRGETPTTLTQMYTCFLLIQTGMMMKKYSLQREKQMIMKLGKLAFNQLQRGNLIFYEEDLNTCGIDVTNASVYSGLCTQIFKTEDLMVQRIVYSFVHLSIQEFLAALFVSDTYREHKKNLLDQSHFRRFKWLFQRKNLYHLHKSAVDKVLESNNGHLDLFLRFLLGISLESNQSLLKGLLTQTEGNSESIESTVKYIKKKIKDEPPPERSMNLFHCLNELNDNTLVEEIQRYLNSGDMSAQQLSPGQWSALVFVLLTSREEHDVFDLKKYTRSDEGLLRLMPVVQFSRRALLKQCGLTERCCEALASVLTSNSCSHLRELDLSDNDLQDSGVKKLSAGLENKHCKLETLKLSLCRVTEGGCASLASALRSNPCSHLRELDLSYNHPGDSGVKLLCDLLEDPHCKLETLHVDHSGQCRIRPGPRKYYCQLALDPNTANTHLYLSEDNRKVTWSEEKQKHPHHPDRFDCWPQVLCVECASGRGYWEVQWTGNGAQIGVTYKGIGRKRNIIDFVLGNNDKSWVLSCTNKRYTVSHNKTHTEIPVPPSSRVGVYVDCVSGALSFYSVSSGELTLLYRFTSTFTEPLCPAFWVGVDSSVSLCEME</sequence>
<dbReference type="PROSITE" id="PS50209">
    <property type="entry name" value="CARD"/>
    <property type="match status" value="1"/>
</dbReference>
<keyword evidence="12" id="KW-0391">Immunity</keyword>
<dbReference type="Proteomes" id="UP000694397">
    <property type="component" value="Chromosome 6"/>
</dbReference>
<dbReference type="SMART" id="SM00449">
    <property type="entry name" value="SPRY"/>
    <property type="match status" value="1"/>
</dbReference>
<evidence type="ECO:0000259" key="19">
    <source>
        <dbReference type="PROSITE" id="PS50837"/>
    </source>
</evidence>
<dbReference type="Pfam" id="PF13516">
    <property type="entry name" value="LRR_6"/>
    <property type="match status" value="2"/>
</dbReference>
<dbReference type="FunFam" id="3.40.50.300:FF:000210">
    <property type="entry name" value="Si:dkey-16p6.1"/>
    <property type="match status" value="1"/>
</dbReference>
<dbReference type="Gene3D" id="2.60.120.920">
    <property type="match status" value="1"/>
</dbReference>
<dbReference type="Gene3D" id="3.40.50.300">
    <property type="entry name" value="P-loop containing nucleotide triphosphate hydrolases"/>
    <property type="match status" value="1"/>
</dbReference>
<organism evidence="20 21">
    <name type="scientific">Scleropages formosus</name>
    <name type="common">Asian bonytongue</name>
    <name type="synonym">Osteoglossum formosum</name>
    <dbReference type="NCBI Taxonomy" id="113540"/>
    <lineage>
        <taxon>Eukaryota</taxon>
        <taxon>Metazoa</taxon>
        <taxon>Chordata</taxon>
        <taxon>Craniata</taxon>
        <taxon>Vertebrata</taxon>
        <taxon>Euteleostomi</taxon>
        <taxon>Actinopterygii</taxon>
        <taxon>Neopterygii</taxon>
        <taxon>Teleostei</taxon>
        <taxon>Osteoglossocephala</taxon>
        <taxon>Osteoglossomorpha</taxon>
        <taxon>Osteoglossiformes</taxon>
        <taxon>Osteoglossidae</taxon>
        <taxon>Scleropages</taxon>
    </lineage>
</organism>
<evidence type="ECO:0000259" key="17">
    <source>
        <dbReference type="PROSITE" id="PS50188"/>
    </source>
</evidence>
<keyword evidence="6" id="KW-0399">Innate immunity</keyword>
<comment type="similarity">
    <text evidence="16">Belongs to the NOD1-NOD2 family.</text>
</comment>
<dbReference type="InterPro" id="IPR001870">
    <property type="entry name" value="B30.2/SPRY"/>
</dbReference>
<feature type="domain" description="B30.2/SPRY" evidence="17">
    <location>
        <begin position="813"/>
        <end position="1004"/>
    </location>
</feature>
<evidence type="ECO:0000256" key="6">
    <source>
        <dbReference type="ARBA" id="ARBA00022588"/>
    </source>
</evidence>
<dbReference type="Pfam" id="PF14484">
    <property type="entry name" value="FISNA"/>
    <property type="match status" value="1"/>
</dbReference>
<dbReference type="PRINTS" id="PR01407">
    <property type="entry name" value="BUTYPHLNCDUF"/>
</dbReference>
<dbReference type="GO" id="GO:0005737">
    <property type="term" value="C:cytoplasm"/>
    <property type="evidence" value="ECO:0007669"/>
    <property type="project" value="UniProtKB-SubCell"/>
</dbReference>
<keyword evidence="21" id="KW-1185">Reference proteome</keyword>
<reference evidence="20" key="2">
    <citation type="submission" date="2025-08" db="UniProtKB">
        <authorList>
            <consortium name="Ensembl"/>
        </authorList>
    </citation>
    <scope>IDENTIFICATION</scope>
</reference>
<dbReference type="PROSITE" id="PS50837">
    <property type="entry name" value="NACHT"/>
    <property type="match status" value="1"/>
</dbReference>
<evidence type="ECO:0000256" key="1">
    <source>
        <dbReference type="ARBA" id="ARBA00004187"/>
    </source>
</evidence>
<dbReference type="Pfam" id="PF00622">
    <property type="entry name" value="SPRY"/>
    <property type="match status" value="1"/>
</dbReference>
<dbReference type="SUPFAM" id="SSF47986">
    <property type="entry name" value="DEATH domain"/>
    <property type="match status" value="1"/>
</dbReference>
<proteinExistence type="inferred from homology"/>
<dbReference type="InterPro" id="IPR041267">
    <property type="entry name" value="NLRP_HD2"/>
</dbReference>
<evidence type="ECO:0000256" key="9">
    <source>
        <dbReference type="ARBA" id="ARBA00022741"/>
    </source>
</evidence>
<dbReference type="AlphaFoldDB" id="A0A8C9QZD3"/>
<dbReference type="InterPro" id="IPR032675">
    <property type="entry name" value="LRR_dom_sf"/>
</dbReference>
<dbReference type="SMART" id="SM00589">
    <property type="entry name" value="PRY"/>
    <property type="match status" value="1"/>
</dbReference>
<dbReference type="InterPro" id="IPR001315">
    <property type="entry name" value="CARD"/>
</dbReference>
<dbReference type="InterPro" id="IPR013320">
    <property type="entry name" value="ConA-like_dom_sf"/>
</dbReference>
<dbReference type="InterPro" id="IPR051261">
    <property type="entry name" value="NLR"/>
</dbReference>
<dbReference type="InterPro" id="IPR041075">
    <property type="entry name" value="NOD1/2_WH"/>
</dbReference>
<dbReference type="Pfam" id="PF13765">
    <property type="entry name" value="PRY"/>
    <property type="match status" value="1"/>
</dbReference>
<dbReference type="PANTHER" id="PTHR24106">
    <property type="entry name" value="NACHT, LRR AND CARD DOMAINS-CONTAINING"/>
    <property type="match status" value="1"/>
</dbReference>
<keyword evidence="4" id="KW-1003">Cell membrane</keyword>
<dbReference type="InterPro" id="IPR006574">
    <property type="entry name" value="PRY"/>
</dbReference>
<dbReference type="GO" id="GO:0005524">
    <property type="term" value="F:ATP binding"/>
    <property type="evidence" value="ECO:0007669"/>
    <property type="project" value="UniProtKB-KW"/>
</dbReference>
<evidence type="ECO:0000313" key="21">
    <source>
        <dbReference type="Proteomes" id="UP000694397"/>
    </source>
</evidence>
<reference evidence="20" key="3">
    <citation type="submission" date="2025-09" db="UniProtKB">
        <authorList>
            <consortium name="Ensembl"/>
        </authorList>
    </citation>
    <scope>IDENTIFICATION</scope>
</reference>